<name>A0A9W8TUE2_9AGAR</name>
<feature type="region of interest" description="Disordered" evidence="3">
    <location>
        <begin position="499"/>
        <end position="531"/>
    </location>
</feature>
<dbReference type="Pfam" id="PF03666">
    <property type="entry name" value="NPR3"/>
    <property type="match status" value="1"/>
</dbReference>
<feature type="compositionally biased region" description="Polar residues" evidence="3">
    <location>
        <begin position="691"/>
        <end position="701"/>
    </location>
</feature>
<comment type="similarity">
    <text evidence="1 2">Belongs to the NPR3 family.</text>
</comment>
<feature type="compositionally biased region" description="Acidic residues" evidence="3">
    <location>
        <begin position="778"/>
        <end position="799"/>
    </location>
</feature>
<dbReference type="Proteomes" id="UP001142393">
    <property type="component" value="Unassembled WGS sequence"/>
</dbReference>
<dbReference type="GO" id="GO:0005774">
    <property type="term" value="C:vacuolar membrane"/>
    <property type="evidence" value="ECO:0007669"/>
    <property type="project" value="UniProtKB-SubCell"/>
</dbReference>
<feature type="compositionally biased region" description="Low complexity" evidence="3">
    <location>
        <begin position="499"/>
        <end position="525"/>
    </location>
</feature>
<dbReference type="GO" id="GO:1904262">
    <property type="term" value="P:negative regulation of TORC1 signaling"/>
    <property type="evidence" value="ECO:0007669"/>
    <property type="project" value="TreeGrafter"/>
</dbReference>
<dbReference type="PANTHER" id="PTHR13153:SF5">
    <property type="entry name" value="GATOR COMPLEX PROTEIN NPRL3"/>
    <property type="match status" value="1"/>
</dbReference>
<feature type="region of interest" description="Disordered" evidence="3">
    <location>
        <begin position="73"/>
        <end position="102"/>
    </location>
</feature>
<feature type="domain" description="GATOR1 complex protein NPRL3 C-terminal HTH" evidence="4">
    <location>
        <begin position="819"/>
        <end position="879"/>
    </location>
</feature>
<dbReference type="GO" id="GO:1990130">
    <property type="term" value="C:GATOR1 complex"/>
    <property type="evidence" value="ECO:0007669"/>
    <property type="project" value="TreeGrafter"/>
</dbReference>
<accession>A0A9W8TUE2</accession>
<evidence type="ECO:0000313" key="5">
    <source>
        <dbReference type="EMBL" id="KAJ3740347.1"/>
    </source>
</evidence>
<evidence type="ECO:0000313" key="6">
    <source>
        <dbReference type="Proteomes" id="UP001142393"/>
    </source>
</evidence>
<comment type="function">
    <text evidence="2">Mediates inactivation of the TORC1 complex in response to amino acid starvation. Required for meiotic nuclear division.</text>
</comment>
<feature type="compositionally biased region" description="Basic and acidic residues" evidence="3">
    <location>
        <begin position="766"/>
        <end position="777"/>
    </location>
</feature>
<feature type="compositionally biased region" description="Basic and acidic residues" evidence="3">
    <location>
        <begin position="605"/>
        <end position="628"/>
    </location>
</feature>
<feature type="region of interest" description="Disordered" evidence="3">
    <location>
        <begin position="163"/>
        <end position="210"/>
    </location>
</feature>
<comment type="caution">
    <text evidence="5">The sequence shown here is derived from an EMBL/GenBank/DDBJ whole genome shotgun (WGS) entry which is preliminary data.</text>
</comment>
<dbReference type="GO" id="GO:0051321">
    <property type="term" value="P:meiotic cell cycle"/>
    <property type="evidence" value="ECO:0007669"/>
    <property type="project" value="UniProtKB-UniRule"/>
</dbReference>
<dbReference type="EMBL" id="JANVFU010000014">
    <property type="protein sequence ID" value="KAJ3740347.1"/>
    <property type="molecule type" value="Genomic_DNA"/>
</dbReference>
<keyword evidence="2" id="KW-0732">Signal</keyword>
<reference evidence="5 6" key="1">
    <citation type="journal article" date="2023" name="Proc. Natl. Acad. Sci. U.S.A.">
        <title>A global phylogenomic analysis of the shiitake genus Lentinula.</title>
        <authorList>
            <person name="Sierra-Patev S."/>
            <person name="Min B."/>
            <person name="Naranjo-Ortiz M."/>
            <person name="Looney B."/>
            <person name="Konkel Z."/>
            <person name="Slot J.C."/>
            <person name="Sakamoto Y."/>
            <person name="Steenwyk J.L."/>
            <person name="Rokas A."/>
            <person name="Carro J."/>
            <person name="Camarero S."/>
            <person name="Ferreira P."/>
            <person name="Molpeceres G."/>
            <person name="Ruiz-Duenas F.J."/>
            <person name="Serrano A."/>
            <person name="Henrissat B."/>
            <person name="Drula E."/>
            <person name="Hughes K.W."/>
            <person name="Mata J.L."/>
            <person name="Ishikawa N.K."/>
            <person name="Vargas-Isla R."/>
            <person name="Ushijima S."/>
            <person name="Smith C.A."/>
            <person name="Donoghue J."/>
            <person name="Ahrendt S."/>
            <person name="Andreopoulos W."/>
            <person name="He G."/>
            <person name="LaButti K."/>
            <person name="Lipzen A."/>
            <person name="Ng V."/>
            <person name="Riley R."/>
            <person name="Sandor L."/>
            <person name="Barry K."/>
            <person name="Martinez A.T."/>
            <person name="Xiao Y."/>
            <person name="Gibbons J.G."/>
            <person name="Terashima K."/>
            <person name="Grigoriev I.V."/>
            <person name="Hibbett D."/>
        </authorList>
    </citation>
    <scope>NUCLEOTIDE SEQUENCE [LARGE SCALE GENOMIC DNA]</scope>
    <source>
        <strain evidence="5 6">TFB7810</strain>
    </source>
</reference>
<keyword evidence="6" id="KW-1185">Reference proteome</keyword>
<protein>
    <recommendedName>
        <fullName evidence="2">Nitrogen permease regulator 3</fullName>
    </recommendedName>
    <alternativeName>
        <fullName evidence="2">Required for meiotic nuclear division protein 11</fullName>
    </alternativeName>
</protein>
<dbReference type="PANTHER" id="PTHR13153">
    <property type="entry name" value="CGTHBA PROTEIN -14 GENE PROTEIN"/>
    <property type="match status" value="1"/>
</dbReference>
<feature type="compositionally biased region" description="Polar residues" evidence="3">
    <location>
        <begin position="719"/>
        <end position="743"/>
    </location>
</feature>
<proteinExistence type="inferred from homology"/>
<gene>
    <name evidence="5" type="ORF">DFH05DRAFT_1537396</name>
</gene>
<evidence type="ECO:0000256" key="3">
    <source>
        <dbReference type="SAM" id="MobiDB-lite"/>
    </source>
</evidence>
<dbReference type="Pfam" id="PF24064">
    <property type="entry name" value="HTH_NPRL3"/>
    <property type="match status" value="1"/>
</dbReference>
<dbReference type="GO" id="GO:0038202">
    <property type="term" value="P:TORC1 signaling"/>
    <property type="evidence" value="ECO:0007669"/>
    <property type="project" value="TreeGrafter"/>
</dbReference>
<dbReference type="GO" id="GO:0034198">
    <property type="term" value="P:cellular response to amino acid starvation"/>
    <property type="evidence" value="ECO:0007669"/>
    <property type="project" value="TreeGrafter"/>
</dbReference>
<dbReference type="GO" id="GO:0010508">
    <property type="term" value="P:positive regulation of autophagy"/>
    <property type="evidence" value="ECO:0007669"/>
    <property type="project" value="TreeGrafter"/>
</dbReference>
<sequence length="886" mass="98788">MAETLLAILLVNSSAKGSHLVFHWPPNPIVPPRLRRALPVDFTTSEPQPVFHGQKNDIDPSYRWERPNTSYRDRSLSYTHSPSSGRTTPAPKDLDEVEDHEVRDKDNYENVFGYTSEFLASILCPNTSMCHQKFELIVDDLAFIGHPVCADFDGVWRFKSERTTATSSSRGRNSRNRGGVESGSASPASRNLSLDQETLDKDKEKSTSAGPSIANCTWLHTFNFVLVLDLPDPSSSASGNVSKYFDIIYNQIGFIVAAVLFQEQVLSNFVEQECDSLGSLKDECIRKGEPYFQYSQQALDVSSVASSMKSLYDAIKSSSMAYLSIHDLPLELQLPPHLDDILHSEEDNELDMYNTDVNVNSAEAEELRGPEMSFGWQLPALAPWKSLLLLDEIDSEQGQEAFANLRSPYISTEDRPIVEGLLRFLDTVNITLSLADLASLLDWDLETHVYPTVRWLVLHRKAKVVDIINLNLKTVFTLPAKFNGVLSELATDFEKSFLTSSQSPSSPTLSPPTSSSYPTYPSQSSHANHPSHPLPLPEILSIISTSSAKQIGSNHFFGSVLESRKDLIPLYHEVVSWMLKRDLILVLHLRIRIVATPQIKALVKAQRDNAHARRSKGRDGKKGKRANDEDVNVEVNTERELTRGRERRRSTPALTTLTSASYSTPDTDSMGLGLEIGASPTMQDRDHNETKNGVAQLSMSPKSARKHSRQPQHARGPSTMRSKPTRLPSSDSNHSVHSMQSKLSELILDDGDDDDGGGVDLAEAGAGKDREGKKEMEGKDEEQGGGENGEDETEADAETDTGAQNIDIPSMIKDPGRATTLQRRWLNAMSLGKDQTIARRFDLINQYFDGKITDDEILYRAEITRKQLREVLHHYEEFLQTFLHPS</sequence>
<feature type="compositionally biased region" description="Acidic residues" evidence="3">
    <location>
        <begin position="747"/>
        <end position="757"/>
    </location>
</feature>
<comment type="subcellular location">
    <subcellularLocation>
        <location evidence="2">Vacuole membrane</location>
        <topology evidence="2">Peripheral membrane protein</topology>
    </subcellularLocation>
</comment>
<evidence type="ECO:0000259" key="4">
    <source>
        <dbReference type="Pfam" id="PF24064"/>
    </source>
</evidence>
<organism evidence="5 6">
    <name type="scientific">Lentinula detonsa</name>
    <dbReference type="NCBI Taxonomy" id="2804962"/>
    <lineage>
        <taxon>Eukaryota</taxon>
        <taxon>Fungi</taxon>
        <taxon>Dikarya</taxon>
        <taxon>Basidiomycota</taxon>
        <taxon>Agaricomycotina</taxon>
        <taxon>Agaricomycetes</taxon>
        <taxon>Agaricomycetidae</taxon>
        <taxon>Agaricales</taxon>
        <taxon>Marasmiineae</taxon>
        <taxon>Omphalotaceae</taxon>
        <taxon>Lentinula</taxon>
    </lineage>
</organism>
<evidence type="ECO:0000256" key="2">
    <source>
        <dbReference type="RuleBase" id="RU368069"/>
    </source>
</evidence>
<evidence type="ECO:0000256" key="1">
    <source>
        <dbReference type="ARBA" id="ARBA00010546"/>
    </source>
</evidence>
<feature type="compositionally biased region" description="Low complexity" evidence="3">
    <location>
        <begin position="651"/>
        <end position="665"/>
    </location>
</feature>
<feature type="compositionally biased region" description="Polar residues" evidence="3">
    <location>
        <begin position="76"/>
        <end position="87"/>
    </location>
</feature>
<dbReference type="InterPro" id="IPR056603">
    <property type="entry name" value="HTH_NPRL3"/>
</dbReference>
<keyword evidence="2" id="KW-0469">Meiosis</keyword>
<feature type="compositionally biased region" description="Low complexity" evidence="3">
    <location>
        <begin position="163"/>
        <end position="184"/>
    </location>
</feature>
<feature type="compositionally biased region" description="Polar residues" evidence="3">
    <location>
        <begin position="185"/>
        <end position="196"/>
    </location>
</feature>
<dbReference type="InterPro" id="IPR005365">
    <property type="entry name" value="Npr3"/>
</dbReference>
<feature type="compositionally biased region" description="Basic and acidic residues" evidence="3">
    <location>
        <begin position="54"/>
        <end position="64"/>
    </location>
</feature>
<dbReference type="AlphaFoldDB" id="A0A9W8TUE2"/>
<feature type="region of interest" description="Disordered" evidence="3">
    <location>
        <begin position="45"/>
        <end position="64"/>
    </location>
</feature>
<feature type="compositionally biased region" description="Basic residues" evidence="3">
    <location>
        <begin position="703"/>
        <end position="712"/>
    </location>
</feature>
<feature type="region of interest" description="Disordered" evidence="3">
    <location>
        <begin position="605"/>
        <end position="813"/>
    </location>
</feature>